<feature type="modified residue" description="4-aspartylphosphate" evidence="5">
    <location>
        <position position="53"/>
    </location>
</feature>
<dbReference type="PANTHER" id="PTHR43214">
    <property type="entry name" value="TWO-COMPONENT RESPONSE REGULATOR"/>
    <property type="match status" value="1"/>
</dbReference>
<evidence type="ECO:0000256" key="2">
    <source>
        <dbReference type="ARBA" id="ARBA00023015"/>
    </source>
</evidence>
<keyword evidence="1 5" id="KW-0597">Phosphoprotein</keyword>
<evidence type="ECO:0000256" key="4">
    <source>
        <dbReference type="ARBA" id="ARBA00023163"/>
    </source>
</evidence>
<keyword evidence="9" id="KW-1185">Reference proteome</keyword>
<protein>
    <submittedName>
        <fullName evidence="8">LuxR family two component transcriptional regulator</fullName>
    </submittedName>
</protein>
<dbReference type="Pfam" id="PF00196">
    <property type="entry name" value="GerE"/>
    <property type="match status" value="1"/>
</dbReference>
<dbReference type="InterPro" id="IPR001789">
    <property type="entry name" value="Sig_transdc_resp-reg_receiver"/>
</dbReference>
<dbReference type="PRINTS" id="PR00038">
    <property type="entry name" value="HTHLUXR"/>
</dbReference>
<evidence type="ECO:0000256" key="5">
    <source>
        <dbReference type="PROSITE-ProRule" id="PRU00169"/>
    </source>
</evidence>
<sequence length="226" mass="23330">MRVLVVDDHPLLRQGLSDLLGALPDVEAVTTVPDGSGAAAAAVDGAVDVVLMDLSMPGTDGLVATREVVAARPGARVVVLTTFAENDRILAALDAGAVGYLLKDAEPEEIIRAVRDAAAGHAPFSARAAAALVAERRPRAAAPETAPGTGPVDRVGPADVLTAREREVLALVATGLPNKSVARRLDISEKTVKAHLTRVFTAIGVGDRTSAALWAQRHGLTHDADL</sequence>
<dbReference type="PANTHER" id="PTHR43214:SF24">
    <property type="entry name" value="TRANSCRIPTIONAL REGULATORY PROTEIN NARL-RELATED"/>
    <property type="match status" value="1"/>
</dbReference>
<evidence type="ECO:0000256" key="3">
    <source>
        <dbReference type="ARBA" id="ARBA00023125"/>
    </source>
</evidence>
<evidence type="ECO:0000259" key="7">
    <source>
        <dbReference type="PROSITE" id="PS50110"/>
    </source>
</evidence>
<evidence type="ECO:0000313" key="9">
    <source>
        <dbReference type="Proteomes" id="UP000276232"/>
    </source>
</evidence>
<gene>
    <name evidence="8" type="ORF">EDC03_2762</name>
</gene>
<dbReference type="Proteomes" id="UP000276232">
    <property type="component" value="Unassembled WGS sequence"/>
</dbReference>
<dbReference type="GO" id="GO:0000160">
    <property type="term" value="P:phosphorelay signal transduction system"/>
    <property type="evidence" value="ECO:0007669"/>
    <property type="project" value="InterPro"/>
</dbReference>
<keyword evidence="3" id="KW-0238">DNA-binding</keyword>
<dbReference type="SUPFAM" id="SSF52172">
    <property type="entry name" value="CheY-like"/>
    <property type="match status" value="1"/>
</dbReference>
<dbReference type="InterPro" id="IPR011006">
    <property type="entry name" value="CheY-like_superfamily"/>
</dbReference>
<dbReference type="CDD" id="cd06170">
    <property type="entry name" value="LuxR_C_like"/>
    <property type="match status" value="1"/>
</dbReference>
<dbReference type="InterPro" id="IPR058245">
    <property type="entry name" value="NreC/VraR/RcsB-like_REC"/>
</dbReference>
<evidence type="ECO:0000256" key="1">
    <source>
        <dbReference type="ARBA" id="ARBA00022553"/>
    </source>
</evidence>
<keyword evidence="4" id="KW-0804">Transcription</keyword>
<proteinExistence type="predicted"/>
<dbReference type="Pfam" id="PF00072">
    <property type="entry name" value="Response_reg"/>
    <property type="match status" value="1"/>
</dbReference>
<dbReference type="SUPFAM" id="SSF46894">
    <property type="entry name" value="C-terminal effector domain of the bipartite response regulators"/>
    <property type="match status" value="1"/>
</dbReference>
<dbReference type="GO" id="GO:0003677">
    <property type="term" value="F:DNA binding"/>
    <property type="evidence" value="ECO:0007669"/>
    <property type="project" value="UniProtKB-KW"/>
</dbReference>
<dbReference type="PROSITE" id="PS50043">
    <property type="entry name" value="HTH_LUXR_2"/>
    <property type="match status" value="1"/>
</dbReference>
<dbReference type="Gene3D" id="3.40.50.2300">
    <property type="match status" value="1"/>
</dbReference>
<dbReference type="CDD" id="cd17535">
    <property type="entry name" value="REC_NarL-like"/>
    <property type="match status" value="1"/>
</dbReference>
<reference evidence="8 9" key="1">
    <citation type="journal article" date="2015" name="Stand. Genomic Sci.">
        <title>Genomic Encyclopedia of Bacterial and Archaeal Type Strains, Phase III: the genomes of soil and plant-associated and newly described type strains.</title>
        <authorList>
            <person name="Whitman W.B."/>
            <person name="Woyke T."/>
            <person name="Klenk H.P."/>
            <person name="Zhou Y."/>
            <person name="Lilburn T.G."/>
            <person name="Beck B.J."/>
            <person name="De Vos P."/>
            <person name="Vandamme P."/>
            <person name="Eisen J.A."/>
            <person name="Garrity G."/>
            <person name="Hugenholtz P."/>
            <person name="Kyrpides N.C."/>
        </authorList>
    </citation>
    <scope>NUCLEOTIDE SEQUENCE [LARGE SCALE GENOMIC DNA]</scope>
    <source>
        <strain evidence="8 9">CECT 7306</strain>
    </source>
</reference>
<dbReference type="InterPro" id="IPR016032">
    <property type="entry name" value="Sig_transdc_resp-reg_C-effctor"/>
</dbReference>
<feature type="domain" description="Response regulatory" evidence="7">
    <location>
        <begin position="2"/>
        <end position="118"/>
    </location>
</feature>
<dbReference type="InterPro" id="IPR039420">
    <property type="entry name" value="WalR-like"/>
</dbReference>
<dbReference type="GO" id="GO:0006355">
    <property type="term" value="P:regulation of DNA-templated transcription"/>
    <property type="evidence" value="ECO:0007669"/>
    <property type="project" value="InterPro"/>
</dbReference>
<organism evidence="8 9">
    <name type="scientific">Pseudokineococcus lusitanus</name>
    <dbReference type="NCBI Taxonomy" id="763993"/>
    <lineage>
        <taxon>Bacteria</taxon>
        <taxon>Bacillati</taxon>
        <taxon>Actinomycetota</taxon>
        <taxon>Actinomycetes</taxon>
        <taxon>Kineosporiales</taxon>
        <taxon>Kineosporiaceae</taxon>
        <taxon>Pseudokineococcus</taxon>
    </lineage>
</organism>
<accession>A0A3N1GAN2</accession>
<dbReference type="RefSeq" id="WP_199720261.1">
    <property type="nucleotide sequence ID" value="NZ_RJKN01000007.1"/>
</dbReference>
<evidence type="ECO:0000313" key="8">
    <source>
        <dbReference type="EMBL" id="ROP27238.1"/>
    </source>
</evidence>
<dbReference type="InParanoid" id="A0A3N1GAN2"/>
<dbReference type="PROSITE" id="PS50110">
    <property type="entry name" value="RESPONSE_REGULATORY"/>
    <property type="match status" value="1"/>
</dbReference>
<dbReference type="AlphaFoldDB" id="A0A3N1GAN2"/>
<evidence type="ECO:0000259" key="6">
    <source>
        <dbReference type="PROSITE" id="PS50043"/>
    </source>
</evidence>
<dbReference type="InterPro" id="IPR000792">
    <property type="entry name" value="Tscrpt_reg_LuxR_C"/>
</dbReference>
<keyword evidence="2" id="KW-0805">Transcription regulation</keyword>
<dbReference type="SMART" id="SM00421">
    <property type="entry name" value="HTH_LUXR"/>
    <property type="match status" value="1"/>
</dbReference>
<dbReference type="EMBL" id="RJKN01000007">
    <property type="protein sequence ID" value="ROP27238.1"/>
    <property type="molecule type" value="Genomic_DNA"/>
</dbReference>
<name>A0A3N1GAN2_9ACTN</name>
<dbReference type="SMART" id="SM00448">
    <property type="entry name" value="REC"/>
    <property type="match status" value="1"/>
</dbReference>
<comment type="caution">
    <text evidence="8">The sequence shown here is derived from an EMBL/GenBank/DDBJ whole genome shotgun (WGS) entry which is preliminary data.</text>
</comment>
<feature type="domain" description="HTH luxR-type" evidence="6">
    <location>
        <begin position="154"/>
        <end position="219"/>
    </location>
</feature>